<name>A0ABW6W3E7_9ACTN</name>
<organism evidence="4 5">
    <name type="scientific">Paractinoplanes globisporus</name>
    <dbReference type="NCBI Taxonomy" id="113565"/>
    <lineage>
        <taxon>Bacteria</taxon>
        <taxon>Bacillati</taxon>
        <taxon>Actinomycetota</taxon>
        <taxon>Actinomycetes</taxon>
        <taxon>Micromonosporales</taxon>
        <taxon>Micromonosporaceae</taxon>
        <taxon>Paractinoplanes</taxon>
    </lineage>
</organism>
<keyword evidence="2" id="KW-1133">Transmembrane helix</keyword>
<evidence type="ECO:0000259" key="3">
    <source>
        <dbReference type="PROSITE" id="PS51186"/>
    </source>
</evidence>
<dbReference type="PROSITE" id="PS51186">
    <property type="entry name" value="GNAT"/>
    <property type="match status" value="1"/>
</dbReference>
<dbReference type="InterPro" id="IPR051908">
    <property type="entry name" value="Ribosomal_N-acetyltransferase"/>
</dbReference>
<gene>
    <name evidence="4" type="ORF">ACFY35_00280</name>
</gene>
<keyword evidence="4" id="KW-0012">Acyltransferase</keyword>
<dbReference type="Pfam" id="PF13302">
    <property type="entry name" value="Acetyltransf_3"/>
    <property type="match status" value="1"/>
</dbReference>
<feature type="domain" description="N-acetyltransferase" evidence="3">
    <location>
        <begin position="26"/>
        <end position="189"/>
    </location>
</feature>
<evidence type="ECO:0000313" key="5">
    <source>
        <dbReference type="Proteomes" id="UP001602245"/>
    </source>
</evidence>
<dbReference type="Proteomes" id="UP001602245">
    <property type="component" value="Unassembled WGS sequence"/>
</dbReference>
<protein>
    <submittedName>
        <fullName evidence="4">GNAT family N-acetyltransferase</fullName>
        <ecNumber evidence="4">2.3.-.-</ecNumber>
    </submittedName>
</protein>
<feature type="region of interest" description="Disordered" evidence="1">
    <location>
        <begin position="1"/>
        <end position="24"/>
    </location>
</feature>
<evidence type="ECO:0000256" key="1">
    <source>
        <dbReference type="SAM" id="MobiDB-lite"/>
    </source>
</evidence>
<sequence>MLEQSRSEPEPGSPDGSQPVIPAGALTLRPWRESDAAQVSKAFSDPDIREWHLLSFDDEVDAAQWMGLWHEKWRQRSAAAWAITRNSQPETVLGQVAFRALYLDAAMAECSYWVIPDYRGEGIAAQATYALSDWAFEKLGLRRLEIVHSVRNHRSCRVAHDAGFTVEGIKRSLQRYEQGGYHDMHLHARVRPADTPARAWDRALLGLVSHVRLWTAASLVSAACALLTLVYRYAALLPLAMVAAVLLMRINVAYWPFRKRSRFRPVEAGSHNFLHR</sequence>
<dbReference type="Gene3D" id="3.40.630.30">
    <property type="match status" value="1"/>
</dbReference>
<keyword evidence="2" id="KW-0472">Membrane</keyword>
<dbReference type="EMBL" id="JBIAZU010000001">
    <property type="protein sequence ID" value="MFF5287840.1"/>
    <property type="molecule type" value="Genomic_DNA"/>
</dbReference>
<keyword evidence="2" id="KW-0812">Transmembrane</keyword>
<keyword evidence="5" id="KW-1185">Reference proteome</keyword>
<dbReference type="InterPro" id="IPR016181">
    <property type="entry name" value="Acyl_CoA_acyltransferase"/>
</dbReference>
<feature type="transmembrane region" description="Helical" evidence="2">
    <location>
        <begin position="237"/>
        <end position="257"/>
    </location>
</feature>
<dbReference type="PANTHER" id="PTHR43441">
    <property type="entry name" value="RIBOSOMAL-PROTEIN-SERINE ACETYLTRANSFERASE"/>
    <property type="match status" value="1"/>
</dbReference>
<dbReference type="InterPro" id="IPR000182">
    <property type="entry name" value="GNAT_dom"/>
</dbReference>
<evidence type="ECO:0000256" key="2">
    <source>
        <dbReference type="SAM" id="Phobius"/>
    </source>
</evidence>
<dbReference type="RefSeq" id="WP_245577475.1">
    <property type="nucleotide sequence ID" value="NZ_JBIAZU010000001.1"/>
</dbReference>
<accession>A0ABW6W3E7</accession>
<dbReference type="SUPFAM" id="SSF55729">
    <property type="entry name" value="Acyl-CoA N-acyltransferases (Nat)"/>
    <property type="match status" value="1"/>
</dbReference>
<dbReference type="PANTHER" id="PTHR43441:SF10">
    <property type="entry name" value="ACETYLTRANSFERASE"/>
    <property type="match status" value="1"/>
</dbReference>
<reference evidence="4 5" key="1">
    <citation type="submission" date="2024-10" db="EMBL/GenBank/DDBJ databases">
        <title>The Natural Products Discovery Center: Release of the First 8490 Sequenced Strains for Exploring Actinobacteria Biosynthetic Diversity.</title>
        <authorList>
            <person name="Kalkreuter E."/>
            <person name="Kautsar S.A."/>
            <person name="Yang D."/>
            <person name="Bader C.D."/>
            <person name="Teijaro C.N."/>
            <person name="Fluegel L."/>
            <person name="Davis C.M."/>
            <person name="Simpson J.R."/>
            <person name="Lauterbach L."/>
            <person name="Steele A.D."/>
            <person name="Gui C."/>
            <person name="Meng S."/>
            <person name="Li G."/>
            <person name="Viehrig K."/>
            <person name="Ye F."/>
            <person name="Su P."/>
            <person name="Kiefer A.F."/>
            <person name="Nichols A."/>
            <person name="Cepeda A.J."/>
            <person name="Yan W."/>
            <person name="Fan B."/>
            <person name="Jiang Y."/>
            <person name="Adhikari A."/>
            <person name="Zheng C.-J."/>
            <person name="Schuster L."/>
            <person name="Cowan T.M."/>
            <person name="Smanski M.J."/>
            <person name="Chevrette M.G."/>
            <person name="De Carvalho L.P.S."/>
            <person name="Shen B."/>
        </authorList>
    </citation>
    <scope>NUCLEOTIDE SEQUENCE [LARGE SCALE GENOMIC DNA]</scope>
    <source>
        <strain evidence="4 5">NPDC000087</strain>
    </source>
</reference>
<evidence type="ECO:0000313" key="4">
    <source>
        <dbReference type="EMBL" id="MFF5287840.1"/>
    </source>
</evidence>
<dbReference type="GO" id="GO:0016746">
    <property type="term" value="F:acyltransferase activity"/>
    <property type="evidence" value="ECO:0007669"/>
    <property type="project" value="UniProtKB-KW"/>
</dbReference>
<keyword evidence="4" id="KW-0808">Transferase</keyword>
<dbReference type="EC" id="2.3.-.-" evidence="4"/>
<comment type="caution">
    <text evidence="4">The sequence shown here is derived from an EMBL/GenBank/DDBJ whole genome shotgun (WGS) entry which is preliminary data.</text>
</comment>
<proteinExistence type="predicted"/>